<dbReference type="EMBL" id="SZYD01001066">
    <property type="protein sequence ID" value="KAD1105217.1"/>
    <property type="molecule type" value="Genomic_DNA"/>
</dbReference>
<dbReference type="OrthoDB" id="1737283at2759"/>
<evidence type="ECO:0008006" key="3">
    <source>
        <dbReference type="Google" id="ProtNLM"/>
    </source>
</evidence>
<dbReference type="Proteomes" id="UP000326396">
    <property type="component" value="Unassembled WGS sequence"/>
</dbReference>
<sequence length="81" mass="8890">MAEDEVLIEVEAAKSVYGDDCLVLAQYPPHLNLLIKPRTADDSSQQFVEAVIGIRASSKVYQASKYSVNIVLPALLDEIVQ</sequence>
<accession>A0A5N6LFH0</accession>
<name>A0A5N6LFH0_9ASTR</name>
<dbReference type="GO" id="GO:0061630">
    <property type="term" value="F:ubiquitin protein ligase activity"/>
    <property type="evidence" value="ECO:0007669"/>
    <property type="project" value="InterPro"/>
</dbReference>
<comment type="caution">
    <text evidence="1">The sequence shown here is derived from an EMBL/GenBank/DDBJ whole genome shotgun (WGS) entry which is preliminary data.</text>
</comment>
<dbReference type="PANTHER" id="PTHR13198">
    <property type="entry name" value="RING FINGER PROTEIN 25"/>
    <property type="match status" value="1"/>
</dbReference>
<evidence type="ECO:0000313" key="2">
    <source>
        <dbReference type="Proteomes" id="UP000326396"/>
    </source>
</evidence>
<dbReference type="GO" id="GO:0005634">
    <property type="term" value="C:nucleus"/>
    <property type="evidence" value="ECO:0007669"/>
    <property type="project" value="TreeGrafter"/>
</dbReference>
<dbReference type="InterPro" id="IPR039133">
    <property type="entry name" value="RNF25"/>
</dbReference>
<organism evidence="1 2">
    <name type="scientific">Mikania micrantha</name>
    <name type="common">bitter vine</name>
    <dbReference type="NCBI Taxonomy" id="192012"/>
    <lineage>
        <taxon>Eukaryota</taxon>
        <taxon>Viridiplantae</taxon>
        <taxon>Streptophyta</taxon>
        <taxon>Embryophyta</taxon>
        <taxon>Tracheophyta</taxon>
        <taxon>Spermatophyta</taxon>
        <taxon>Magnoliopsida</taxon>
        <taxon>eudicotyledons</taxon>
        <taxon>Gunneridae</taxon>
        <taxon>Pentapetalae</taxon>
        <taxon>asterids</taxon>
        <taxon>campanulids</taxon>
        <taxon>Asterales</taxon>
        <taxon>Asteraceae</taxon>
        <taxon>Asteroideae</taxon>
        <taxon>Heliantheae alliance</taxon>
        <taxon>Eupatorieae</taxon>
        <taxon>Mikania</taxon>
    </lineage>
</organism>
<evidence type="ECO:0000313" key="1">
    <source>
        <dbReference type="EMBL" id="KAD1105217.1"/>
    </source>
</evidence>
<dbReference type="PANTHER" id="PTHR13198:SF4">
    <property type="entry name" value="E3 UBIQUITIN-PROTEIN LIGASE RNF25"/>
    <property type="match status" value="1"/>
</dbReference>
<dbReference type="AlphaFoldDB" id="A0A5N6LFH0"/>
<protein>
    <recommendedName>
        <fullName evidence="3">RWD domain-containing protein</fullName>
    </recommendedName>
</protein>
<reference evidence="1 2" key="1">
    <citation type="submission" date="2019-05" db="EMBL/GenBank/DDBJ databases">
        <title>Mikania micrantha, genome provides insights into the molecular mechanism of rapid growth.</title>
        <authorList>
            <person name="Liu B."/>
        </authorList>
    </citation>
    <scope>NUCLEOTIDE SEQUENCE [LARGE SCALE GENOMIC DNA]</scope>
    <source>
        <strain evidence="1">NLD-2019</strain>
        <tissue evidence="1">Leaf</tissue>
    </source>
</reference>
<gene>
    <name evidence="1" type="ORF">E3N88_43297</name>
</gene>
<keyword evidence="2" id="KW-1185">Reference proteome</keyword>
<dbReference type="GO" id="GO:0016567">
    <property type="term" value="P:protein ubiquitination"/>
    <property type="evidence" value="ECO:0007669"/>
    <property type="project" value="TreeGrafter"/>
</dbReference>
<proteinExistence type="predicted"/>